<dbReference type="Proteomes" id="UP001165498">
    <property type="component" value="Unassembled WGS sequence"/>
</dbReference>
<evidence type="ECO:0000256" key="1">
    <source>
        <dbReference type="SAM" id="Phobius"/>
    </source>
</evidence>
<accession>A0ABT1QN03</accession>
<organism evidence="2 3">
    <name type="scientific">Tahibacter harae</name>
    <dbReference type="NCBI Taxonomy" id="2963937"/>
    <lineage>
        <taxon>Bacteria</taxon>
        <taxon>Pseudomonadati</taxon>
        <taxon>Pseudomonadota</taxon>
        <taxon>Gammaproteobacteria</taxon>
        <taxon>Lysobacterales</taxon>
        <taxon>Rhodanobacteraceae</taxon>
        <taxon>Tahibacter</taxon>
    </lineage>
</organism>
<sequence length="85" mass="9451">MASVVYGLCALTALACAFLLLRAYRRTRNQLLFWSGLCFCGLMVSNVLLILDKLVIPDLDLRPPRLLVTAASMGLLLYGLVYRSE</sequence>
<keyword evidence="1" id="KW-1133">Transmembrane helix</keyword>
<protein>
    <submittedName>
        <fullName evidence="2">DUF5985 family protein</fullName>
    </submittedName>
</protein>
<proteinExistence type="predicted"/>
<comment type="caution">
    <text evidence="2">The sequence shown here is derived from an EMBL/GenBank/DDBJ whole genome shotgun (WGS) entry which is preliminary data.</text>
</comment>
<name>A0ABT1QN03_9GAMM</name>
<evidence type="ECO:0000313" key="3">
    <source>
        <dbReference type="Proteomes" id="UP001165498"/>
    </source>
</evidence>
<dbReference type="InterPro" id="IPR046027">
    <property type="entry name" value="DUF5985"/>
</dbReference>
<dbReference type="Pfam" id="PF19447">
    <property type="entry name" value="DUF5985"/>
    <property type="match status" value="1"/>
</dbReference>
<reference evidence="2" key="1">
    <citation type="submission" date="2022-07" db="EMBL/GenBank/DDBJ databases">
        <title>Tahibacter sp., a new gammaproteobacterium isolated from the silt sample collected at pig farm.</title>
        <authorList>
            <person name="Chen H."/>
        </authorList>
    </citation>
    <scope>NUCLEOTIDE SEQUENCE</scope>
    <source>
        <strain evidence="2">P2K</strain>
    </source>
</reference>
<keyword evidence="1" id="KW-0812">Transmembrane</keyword>
<evidence type="ECO:0000313" key="2">
    <source>
        <dbReference type="EMBL" id="MCQ4163914.1"/>
    </source>
</evidence>
<dbReference type="RefSeq" id="WP_255911610.1">
    <property type="nucleotide sequence ID" value="NZ_JANFQO010000003.1"/>
</dbReference>
<dbReference type="EMBL" id="JANFQO010000003">
    <property type="protein sequence ID" value="MCQ4163914.1"/>
    <property type="molecule type" value="Genomic_DNA"/>
</dbReference>
<keyword evidence="1" id="KW-0472">Membrane</keyword>
<feature type="transmembrane region" description="Helical" evidence="1">
    <location>
        <begin position="31"/>
        <end position="51"/>
    </location>
</feature>
<gene>
    <name evidence="2" type="ORF">NM961_04240</name>
</gene>
<feature type="transmembrane region" description="Helical" evidence="1">
    <location>
        <begin position="6"/>
        <end position="24"/>
    </location>
</feature>
<feature type="transmembrane region" description="Helical" evidence="1">
    <location>
        <begin position="63"/>
        <end position="82"/>
    </location>
</feature>
<keyword evidence="3" id="KW-1185">Reference proteome</keyword>